<evidence type="ECO:0000313" key="2">
    <source>
        <dbReference type="EMBL" id="BCD45365.1"/>
    </source>
</evidence>
<keyword evidence="1" id="KW-0472">Membrane</keyword>
<keyword evidence="3" id="KW-1185">Reference proteome</keyword>
<dbReference type="EMBL" id="AP023036">
    <property type="protein sequence ID" value="BCD45365.1"/>
    <property type="molecule type" value="Genomic_DNA"/>
</dbReference>
<accession>A0ABM7KXZ3</accession>
<protein>
    <submittedName>
        <fullName evidence="2">Uncharacterized protein</fullName>
    </submittedName>
</protein>
<reference evidence="2 3" key="1">
    <citation type="submission" date="2020-04" db="EMBL/GenBank/DDBJ databases">
        <title>Genomic analysis of gastric non-Helicobacter pylori Helicobacters isolated in Japan.</title>
        <authorList>
            <person name="Suzuki M."/>
            <person name="Rimbara E."/>
        </authorList>
    </citation>
    <scope>NUCLEOTIDE SEQUENCE [LARGE SCALE GENOMIC DNA]</scope>
    <source>
        <strain evidence="2 3">NHP19-0020</strain>
    </source>
</reference>
<proteinExistence type="predicted"/>
<organism evidence="2 3">
    <name type="scientific">Helicobacter suis</name>
    <dbReference type="NCBI Taxonomy" id="104628"/>
    <lineage>
        <taxon>Bacteria</taxon>
        <taxon>Pseudomonadati</taxon>
        <taxon>Campylobacterota</taxon>
        <taxon>Epsilonproteobacteria</taxon>
        <taxon>Campylobacterales</taxon>
        <taxon>Helicobacteraceae</taxon>
        <taxon>Helicobacter</taxon>
    </lineage>
</organism>
<name>A0ABM7KXZ3_9HELI</name>
<sequence>MLFSILLIPLFFILANYYTFDALKSFRQAYFSLKVFVGLYKGASILDLKFEVYITMLISLMPLMATIYISFPKTKETSHGWLCEMG</sequence>
<keyword evidence="1" id="KW-0812">Transmembrane</keyword>
<keyword evidence="1" id="KW-1133">Transmembrane helix</keyword>
<gene>
    <name evidence="2" type="ORF">NHP190020_04040</name>
</gene>
<dbReference type="Proteomes" id="UP000509742">
    <property type="component" value="Chromosome"/>
</dbReference>
<evidence type="ECO:0000256" key="1">
    <source>
        <dbReference type="SAM" id="Phobius"/>
    </source>
</evidence>
<evidence type="ECO:0000313" key="3">
    <source>
        <dbReference type="Proteomes" id="UP000509742"/>
    </source>
</evidence>
<feature type="transmembrane region" description="Helical" evidence="1">
    <location>
        <begin position="51"/>
        <end position="71"/>
    </location>
</feature>